<dbReference type="AlphaFoldDB" id="A0A7W3N4U6"/>
<organism evidence="2 3">
    <name type="scientific">Thermomonospora cellulosilytica</name>
    <dbReference type="NCBI Taxonomy" id="1411118"/>
    <lineage>
        <taxon>Bacteria</taxon>
        <taxon>Bacillati</taxon>
        <taxon>Actinomycetota</taxon>
        <taxon>Actinomycetes</taxon>
        <taxon>Streptosporangiales</taxon>
        <taxon>Thermomonosporaceae</taxon>
        <taxon>Thermomonospora</taxon>
    </lineage>
</organism>
<dbReference type="RefSeq" id="WP_220500383.1">
    <property type="nucleotide sequence ID" value="NZ_JACJII010000001.1"/>
</dbReference>
<feature type="signal peptide" evidence="1">
    <location>
        <begin position="1"/>
        <end position="25"/>
    </location>
</feature>
<evidence type="ECO:0000313" key="3">
    <source>
        <dbReference type="Proteomes" id="UP000539313"/>
    </source>
</evidence>
<evidence type="ECO:0000313" key="2">
    <source>
        <dbReference type="EMBL" id="MBA9007568.1"/>
    </source>
</evidence>
<keyword evidence="1" id="KW-0732">Signal</keyword>
<proteinExistence type="predicted"/>
<gene>
    <name evidence="2" type="ORF">HNR21_006450</name>
</gene>
<dbReference type="EMBL" id="JACJII010000001">
    <property type="protein sequence ID" value="MBA9007568.1"/>
    <property type="molecule type" value="Genomic_DNA"/>
</dbReference>
<comment type="caution">
    <text evidence="2">The sequence shown here is derived from an EMBL/GenBank/DDBJ whole genome shotgun (WGS) entry which is preliminary data.</text>
</comment>
<keyword evidence="3" id="KW-1185">Reference proteome</keyword>
<feature type="chain" id="PRO_5030769718" evidence="1">
    <location>
        <begin position="26"/>
        <end position="169"/>
    </location>
</feature>
<reference evidence="2 3" key="1">
    <citation type="submission" date="2020-08" db="EMBL/GenBank/DDBJ databases">
        <title>Sequencing the genomes of 1000 actinobacteria strains.</title>
        <authorList>
            <person name="Klenk H.-P."/>
        </authorList>
    </citation>
    <scope>NUCLEOTIDE SEQUENCE [LARGE SCALE GENOMIC DNA]</scope>
    <source>
        <strain evidence="2 3">DSM 45823</strain>
    </source>
</reference>
<accession>A0A7W3N4U6</accession>
<protein>
    <submittedName>
        <fullName evidence="2">Uncharacterized protein</fullName>
    </submittedName>
</protein>
<name>A0A7W3N4U6_9ACTN</name>
<sequence>MRGTLLAIAVSVTALSPAAPAEARAARPKPTSYGTVEIRWGEFYTTPNGTRIGWGPLGSLRILDPTGKGDDYCVWSAHHGTRRTRPYLEVEQAGRTSVPTRNAVVLLQDHRTRIGLMTRDRKLTRVRVFLPRADFTHPRTLRGFTPHKDAYYQSTPTCALVRTGTFAAT</sequence>
<evidence type="ECO:0000256" key="1">
    <source>
        <dbReference type="SAM" id="SignalP"/>
    </source>
</evidence>
<dbReference type="Proteomes" id="UP000539313">
    <property type="component" value="Unassembled WGS sequence"/>
</dbReference>